<dbReference type="InterPro" id="IPR008949">
    <property type="entry name" value="Isoprenoid_synthase_dom_sf"/>
</dbReference>
<dbReference type="AlphaFoldDB" id="A0A9D1J7L7"/>
<name>A0A9D1J7L7_9BACT</name>
<comment type="similarity">
    <text evidence="2 6">Belongs to the FPP/GGPP synthase family.</text>
</comment>
<dbReference type="GO" id="GO:0008299">
    <property type="term" value="P:isoprenoid biosynthetic process"/>
    <property type="evidence" value="ECO:0007669"/>
    <property type="project" value="InterPro"/>
</dbReference>
<evidence type="ECO:0000256" key="5">
    <source>
        <dbReference type="ARBA" id="ARBA00022842"/>
    </source>
</evidence>
<comment type="cofactor">
    <cofactor evidence="1">
        <name>Mg(2+)</name>
        <dbReference type="ChEBI" id="CHEBI:18420"/>
    </cofactor>
</comment>
<evidence type="ECO:0000256" key="1">
    <source>
        <dbReference type="ARBA" id="ARBA00001946"/>
    </source>
</evidence>
<reference evidence="7" key="2">
    <citation type="journal article" date="2021" name="PeerJ">
        <title>Extensive microbial diversity within the chicken gut microbiome revealed by metagenomics and culture.</title>
        <authorList>
            <person name="Gilroy R."/>
            <person name="Ravi A."/>
            <person name="Getino M."/>
            <person name="Pursley I."/>
            <person name="Horton D.L."/>
            <person name="Alikhan N.F."/>
            <person name="Baker D."/>
            <person name="Gharbi K."/>
            <person name="Hall N."/>
            <person name="Watson M."/>
            <person name="Adriaenssens E.M."/>
            <person name="Foster-Nyarko E."/>
            <person name="Jarju S."/>
            <person name="Secka A."/>
            <person name="Antonio M."/>
            <person name="Oren A."/>
            <person name="Chaudhuri R.R."/>
            <person name="La Ragione R."/>
            <person name="Hildebrand F."/>
            <person name="Pallen M.J."/>
        </authorList>
    </citation>
    <scope>NUCLEOTIDE SEQUENCE</scope>
    <source>
        <strain evidence="7">ChiHjej13B12-12457</strain>
    </source>
</reference>
<dbReference type="PANTHER" id="PTHR12001:SF85">
    <property type="entry name" value="SHORT CHAIN ISOPRENYL DIPHOSPHATE SYNTHASE"/>
    <property type="match status" value="1"/>
</dbReference>
<evidence type="ECO:0000256" key="2">
    <source>
        <dbReference type="ARBA" id="ARBA00006706"/>
    </source>
</evidence>
<dbReference type="InterPro" id="IPR033749">
    <property type="entry name" value="Polyprenyl_synt_CS"/>
</dbReference>
<organism evidence="7 8">
    <name type="scientific">Candidatus Coprenecus avistercoris</name>
    <dbReference type="NCBI Taxonomy" id="2840730"/>
    <lineage>
        <taxon>Bacteria</taxon>
        <taxon>Pseudomonadati</taxon>
        <taxon>Bacteroidota</taxon>
        <taxon>Bacteroidia</taxon>
        <taxon>Bacteroidales</taxon>
        <taxon>Rikenellaceae</taxon>
        <taxon>Rikenellaceae incertae sedis</taxon>
        <taxon>Candidatus Coprenecus</taxon>
    </lineage>
</organism>
<evidence type="ECO:0000313" key="8">
    <source>
        <dbReference type="Proteomes" id="UP000886744"/>
    </source>
</evidence>
<reference evidence="7" key="1">
    <citation type="submission" date="2020-10" db="EMBL/GenBank/DDBJ databases">
        <authorList>
            <person name="Gilroy R."/>
        </authorList>
    </citation>
    <scope>NUCLEOTIDE SEQUENCE</scope>
    <source>
        <strain evidence="7">ChiHjej13B12-12457</strain>
    </source>
</reference>
<evidence type="ECO:0000313" key="7">
    <source>
        <dbReference type="EMBL" id="HIR63294.1"/>
    </source>
</evidence>
<sequence length="325" mass="36172">MYSLAEIDKIVSNGICTLDLKGEPAELYTPIEYMMSIGGKRIRPRLALLACSLFSDKIEPQQVYPALGLEVFHTFTLIHDDIMDRADIRRGQPTVYRKWNENIAILSGDVMSIQAYEYVCKAPADKLQAVLAVFSDTARKVCEGQQYDMNYETMPVVTMDDYIMMIGLKTSALIAGSAKLGAVLGGADAKSAEALYRYGYDLGLAFQITDDYLDTFGDPAVFGKNIGGDIVNNKKTWLYVEAARLASGEQKTRFGEIFRMGEDRAAEKIAAAQQLFTELGVKDNAEKAIEHYFHKAMETVEALSLGAQKLALLEEFATQITYRRK</sequence>
<gene>
    <name evidence="7" type="ORF">IAC94_07220</name>
</gene>
<dbReference type="Pfam" id="PF00348">
    <property type="entry name" value="polyprenyl_synt"/>
    <property type="match status" value="1"/>
</dbReference>
<protein>
    <submittedName>
        <fullName evidence="7">Polyprenyl synthetase family protein</fullName>
    </submittedName>
</protein>
<dbReference type="SUPFAM" id="SSF48576">
    <property type="entry name" value="Terpenoid synthases"/>
    <property type="match status" value="1"/>
</dbReference>
<dbReference type="Proteomes" id="UP000886744">
    <property type="component" value="Unassembled WGS sequence"/>
</dbReference>
<dbReference type="SFLD" id="SFLDS00005">
    <property type="entry name" value="Isoprenoid_Synthase_Type_I"/>
    <property type="match status" value="1"/>
</dbReference>
<dbReference type="CDD" id="cd00685">
    <property type="entry name" value="Trans_IPPS_HT"/>
    <property type="match status" value="1"/>
</dbReference>
<dbReference type="PROSITE" id="PS00444">
    <property type="entry name" value="POLYPRENYL_SYNTHASE_2"/>
    <property type="match status" value="1"/>
</dbReference>
<dbReference type="InterPro" id="IPR000092">
    <property type="entry name" value="Polyprenyl_synt"/>
</dbReference>
<evidence type="ECO:0000256" key="6">
    <source>
        <dbReference type="RuleBase" id="RU004466"/>
    </source>
</evidence>
<keyword evidence="5" id="KW-0460">Magnesium</keyword>
<keyword evidence="4" id="KW-0479">Metal-binding</keyword>
<dbReference type="Gene3D" id="1.10.600.10">
    <property type="entry name" value="Farnesyl Diphosphate Synthase"/>
    <property type="match status" value="1"/>
</dbReference>
<dbReference type="GO" id="GO:0004659">
    <property type="term" value="F:prenyltransferase activity"/>
    <property type="evidence" value="ECO:0007669"/>
    <property type="project" value="InterPro"/>
</dbReference>
<comment type="caution">
    <text evidence="7">The sequence shown here is derived from an EMBL/GenBank/DDBJ whole genome shotgun (WGS) entry which is preliminary data.</text>
</comment>
<dbReference type="PROSITE" id="PS00723">
    <property type="entry name" value="POLYPRENYL_SYNTHASE_1"/>
    <property type="match status" value="1"/>
</dbReference>
<evidence type="ECO:0000256" key="3">
    <source>
        <dbReference type="ARBA" id="ARBA00022679"/>
    </source>
</evidence>
<dbReference type="GO" id="GO:0046872">
    <property type="term" value="F:metal ion binding"/>
    <property type="evidence" value="ECO:0007669"/>
    <property type="project" value="UniProtKB-KW"/>
</dbReference>
<dbReference type="PANTHER" id="PTHR12001">
    <property type="entry name" value="GERANYLGERANYL PYROPHOSPHATE SYNTHASE"/>
    <property type="match status" value="1"/>
</dbReference>
<dbReference type="SFLD" id="SFLDG01017">
    <property type="entry name" value="Polyprenyl_Transferase_Like"/>
    <property type="match status" value="1"/>
</dbReference>
<dbReference type="EMBL" id="DVHI01000088">
    <property type="protein sequence ID" value="HIR63294.1"/>
    <property type="molecule type" value="Genomic_DNA"/>
</dbReference>
<accession>A0A9D1J7L7</accession>
<keyword evidence="3 6" id="KW-0808">Transferase</keyword>
<proteinExistence type="inferred from homology"/>
<evidence type="ECO:0000256" key="4">
    <source>
        <dbReference type="ARBA" id="ARBA00022723"/>
    </source>
</evidence>